<dbReference type="Proteomes" id="UP001620626">
    <property type="component" value="Unassembled WGS sequence"/>
</dbReference>
<dbReference type="EMBL" id="JBICBT010001268">
    <property type="protein sequence ID" value="KAL3075798.1"/>
    <property type="molecule type" value="Genomic_DNA"/>
</dbReference>
<dbReference type="AlphaFoldDB" id="A0ABD2IR50"/>
<reference evidence="2 3" key="1">
    <citation type="submission" date="2024-10" db="EMBL/GenBank/DDBJ databases">
        <authorList>
            <person name="Kim D."/>
        </authorList>
    </citation>
    <scope>NUCLEOTIDE SEQUENCE [LARGE SCALE GENOMIC DNA]</scope>
    <source>
        <strain evidence="2">BH-2024</strain>
    </source>
</reference>
<feature type="compositionally biased region" description="Basic and acidic residues" evidence="1">
    <location>
        <begin position="98"/>
        <end position="126"/>
    </location>
</feature>
<comment type="caution">
    <text evidence="2">The sequence shown here is derived from an EMBL/GenBank/DDBJ whole genome shotgun (WGS) entry which is preliminary data.</text>
</comment>
<organism evidence="2 3">
    <name type="scientific">Heterodera trifolii</name>
    <dbReference type="NCBI Taxonomy" id="157864"/>
    <lineage>
        <taxon>Eukaryota</taxon>
        <taxon>Metazoa</taxon>
        <taxon>Ecdysozoa</taxon>
        <taxon>Nematoda</taxon>
        <taxon>Chromadorea</taxon>
        <taxon>Rhabditida</taxon>
        <taxon>Tylenchina</taxon>
        <taxon>Tylenchomorpha</taxon>
        <taxon>Tylenchoidea</taxon>
        <taxon>Heteroderidae</taxon>
        <taxon>Heteroderinae</taxon>
        <taxon>Heterodera</taxon>
    </lineage>
</organism>
<sequence>MKFQKENAIEPWTYLVPSRLFCPINPFGPSPLIRHFVQSLFLFPLPKMSALQSLLDKLSGHQQNKKVAPSPSSPERNVSPNALENEMAKTLCTLPTNGRDERTDNGTERAEPNVKEEESKQTKSEGMEVAKLGEGERDDGICRPIGRPISAHSSSGEKIFLNANFESFAEFDCAFEEWKSLYKHPFRVASSEKHNDSKFKYRYVVYHCSRYGLPRKRGQSRRPHQNFLPCGCLAKLRLNFHPQPGDGCLCVTTLYTEHNHEPMCQTTTLGNNPPSEADPLLQTDRLGHRNGSRLVIGTALRHFLTGTLP</sequence>
<gene>
    <name evidence="2" type="ORF">niasHT_032001</name>
</gene>
<name>A0ABD2IR50_9BILA</name>
<evidence type="ECO:0000256" key="1">
    <source>
        <dbReference type="SAM" id="MobiDB-lite"/>
    </source>
</evidence>
<evidence type="ECO:0000313" key="3">
    <source>
        <dbReference type="Proteomes" id="UP001620626"/>
    </source>
</evidence>
<accession>A0ABD2IR50</accession>
<keyword evidence="3" id="KW-1185">Reference proteome</keyword>
<feature type="region of interest" description="Disordered" evidence="1">
    <location>
        <begin position="94"/>
        <end position="126"/>
    </location>
</feature>
<proteinExistence type="predicted"/>
<evidence type="ECO:0000313" key="2">
    <source>
        <dbReference type="EMBL" id="KAL3075798.1"/>
    </source>
</evidence>
<evidence type="ECO:0008006" key="4">
    <source>
        <dbReference type="Google" id="ProtNLM"/>
    </source>
</evidence>
<protein>
    <recommendedName>
        <fullName evidence="4">FAR1 domain-containing protein</fullName>
    </recommendedName>
</protein>
<feature type="region of interest" description="Disordered" evidence="1">
    <location>
        <begin position="61"/>
        <end position="80"/>
    </location>
</feature>